<keyword evidence="6" id="KW-1185">Reference proteome</keyword>
<comment type="subcellular location">
    <subcellularLocation>
        <location evidence="2">Cytoplasm</location>
    </subcellularLocation>
    <subcellularLocation>
        <location evidence="1">Nucleus</location>
    </subcellularLocation>
</comment>
<reference evidence="5 6" key="1">
    <citation type="submission" date="2021-05" db="EMBL/GenBank/DDBJ databases">
        <title>Genome Assembly of Synthetic Allotetraploid Brassica napus Reveals Homoeologous Exchanges between Subgenomes.</title>
        <authorList>
            <person name="Davis J.T."/>
        </authorList>
    </citation>
    <scope>NUCLEOTIDE SEQUENCE [LARGE SCALE GENOMIC DNA]</scope>
    <source>
        <strain evidence="6">cv. Da-Ae</strain>
        <tissue evidence="5">Seedling</tissue>
    </source>
</reference>
<name>A0ABQ8B2H5_BRANA</name>
<evidence type="ECO:0000313" key="6">
    <source>
        <dbReference type="Proteomes" id="UP000824890"/>
    </source>
</evidence>
<dbReference type="PANTHER" id="PTHR31250:SF14">
    <property type="entry name" value="IQ DOMAIN-CONTAINING PROTEIN IQM2"/>
    <property type="match status" value="1"/>
</dbReference>
<keyword evidence="4" id="KW-0539">Nucleus</keyword>
<evidence type="ECO:0000256" key="2">
    <source>
        <dbReference type="ARBA" id="ARBA00004496"/>
    </source>
</evidence>
<organism evidence="5 6">
    <name type="scientific">Brassica napus</name>
    <name type="common">Rape</name>
    <dbReference type="NCBI Taxonomy" id="3708"/>
    <lineage>
        <taxon>Eukaryota</taxon>
        <taxon>Viridiplantae</taxon>
        <taxon>Streptophyta</taxon>
        <taxon>Embryophyta</taxon>
        <taxon>Tracheophyta</taxon>
        <taxon>Spermatophyta</taxon>
        <taxon>Magnoliopsida</taxon>
        <taxon>eudicotyledons</taxon>
        <taxon>Gunneridae</taxon>
        <taxon>Pentapetalae</taxon>
        <taxon>rosids</taxon>
        <taxon>malvids</taxon>
        <taxon>Brassicales</taxon>
        <taxon>Brassicaceae</taxon>
        <taxon>Brassiceae</taxon>
        <taxon>Brassica</taxon>
    </lineage>
</organism>
<proteinExistence type="predicted"/>
<evidence type="ECO:0000256" key="1">
    <source>
        <dbReference type="ARBA" id="ARBA00004123"/>
    </source>
</evidence>
<sequence length="91" mass="10841">ELKRRYISFFDIEKHETMNSRLGLEQIRLVKVCDLRHRYGHNLHFYNECLHCQSTDSSTGNYFSPTHFSIYVKRFDIGNGKEVNLVEKCLN</sequence>
<dbReference type="EMBL" id="JAGKQM010000012">
    <property type="protein sequence ID" value="KAH0899004.1"/>
    <property type="molecule type" value="Genomic_DNA"/>
</dbReference>
<dbReference type="InterPro" id="IPR044159">
    <property type="entry name" value="IQM"/>
</dbReference>
<feature type="non-terminal residue" evidence="5">
    <location>
        <position position="1"/>
    </location>
</feature>
<accession>A0ABQ8B2H5</accession>
<evidence type="ECO:0000256" key="4">
    <source>
        <dbReference type="ARBA" id="ARBA00023242"/>
    </source>
</evidence>
<dbReference type="Proteomes" id="UP000824890">
    <property type="component" value="Unassembled WGS sequence"/>
</dbReference>
<gene>
    <name evidence="5" type="ORF">HID58_048572</name>
</gene>
<evidence type="ECO:0000313" key="5">
    <source>
        <dbReference type="EMBL" id="KAH0899004.1"/>
    </source>
</evidence>
<comment type="caution">
    <text evidence="5">The sequence shown here is derived from an EMBL/GenBank/DDBJ whole genome shotgun (WGS) entry which is preliminary data.</text>
</comment>
<evidence type="ECO:0000256" key="3">
    <source>
        <dbReference type="ARBA" id="ARBA00022490"/>
    </source>
</evidence>
<dbReference type="PANTHER" id="PTHR31250">
    <property type="entry name" value="IQ DOMAIN-CONTAINING PROTEIN IQM3"/>
    <property type="match status" value="1"/>
</dbReference>
<keyword evidence="3" id="KW-0963">Cytoplasm</keyword>
<protein>
    <submittedName>
        <fullName evidence="5">Uncharacterized protein</fullName>
    </submittedName>
</protein>